<reference evidence="2" key="2">
    <citation type="submission" date="2020-09" db="EMBL/GenBank/DDBJ databases">
        <authorList>
            <person name="Sun Q."/>
            <person name="Kim S."/>
        </authorList>
    </citation>
    <scope>NUCLEOTIDE SEQUENCE</scope>
    <source>
        <strain evidence="2">KCTC 42590</strain>
    </source>
</reference>
<name>A0A919ARM4_9PROT</name>
<feature type="signal peptide" evidence="1">
    <location>
        <begin position="1"/>
        <end position="23"/>
    </location>
</feature>
<sequence>MLSLNKILMLSLSLTAGISGLSADDQDDYKTFKDCLRIDDSALRVVCYDAFARGTVFSEKKVEEEQFKAFGEVSRPTLDTKETILVTIVEVRTNAEGMKRFWTESGQVWTQKGRGRLRHGKTPFEATIKKGEMKSFKLSPTDNKSSVGVSRVR</sequence>
<keyword evidence="3" id="KW-1185">Reference proteome</keyword>
<protein>
    <submittedName>
        <fullName evidence="2">Uncharacterized protein</fullName>
    </submittedName>
</protein>
<comment type="caution">
    <text evidence="2">The sequence shown here is derived from an EMBL/GenBank/DDBJ whole genome shotgun (WGS) entry which is preliminary data.</text>
</comment>
<evidence type="ECO:0000256" key="1">
    <source>
        <dbReference type="SAM" id="SignalP"/>
    </source>
</evidence>
<keyword evidence="1" id="KW-0732">Signal</keyword>
<feature type="chain" id="PRO_5037954432" evidence="1">
    <location>
        <begin position="24"/>
        <end position="153"/>
    </location>
</feature>
<evidence type="ECO:0000313" key="2">
    <source>
        <dbReference type="EMBL" id="GHF22681.1"/>
    </source>
</evidence>
<accession>A0A919ARM4</accession>
<proteinExistence type="predicted"/>
<reference evidence="2" key="1">
    <citation type="journal article" date="2014" name="Int. J. Syst. Evol. Microbiol.">
        <title>Complete genome sequence of Corynebacterium casei LMG S-19264T (=DSM 44701T), isolated from a smear-ripened cheese.</title>
        <authorList>
            <consortium name="US DOE Joint Genome Institute (JGI-PGF)"/>
            <person name="Walter F."/>
            <person name="Albersmeier A."/>
            <person name="Kalinowski J."/>
            <person name="Ruckert C."/>
        </authorList>
    </citation>
    <scope>NUCLEOTIDE SEQUENCE</scope>
    <source>
        <strain evidence="2">KCTC 42590</strain>
    </source>
</reference>
<organism evidence="2 3">
    <name type="scientific">Kordiimonas sediminis</name>
    <dbReference type="NCBI Taxonomy" id="1735581"/>
    <lineage>
        <taxon>Bacteria</taxon>
        <taxon>Pseudomonadati</taxon>
        <taxon>Pseudomonadota</taxon>
        <taxon>Alphaproteobacteria</taxon>
        <taxon>Kordiimonadales</taxon>
        <taxon>Kordiimonadaceae</taxon>
        <taxon>Kordiimonas</taxon>
    </lineage>
</organism>
<dbReference type="RefSeq" id="WP_191251819.1">
    <property type="nucleotide sequence ID" value="NZ_BNCI01000002.1"/>
</dbReference>
<dbReference type="EMBL" id="BNCI01000002">
    <property type="protein sequence ID" value="GHF22681.1"/>
    <property type="molecule type" value="Genomic_DNA"/>
</dbReference>
<evidence type="ECO:0000313" key="3">
    <source>
        <dbReference type="Proteomes" id="UP000630923"/>
    </source>
</evidence>
<dbReference type="AlphaFoldDB" id="A0A919ARM4"/>
<gene>
    <name evidence="2" type="ORF">GCM10017044_16300</name>
</gene>
<dbReference type="Proteomes" id="UP000630923">
    <property type="component" value="Unassembled WGS sequence"/>
</dbReference>